<organism evidence="2 3">
    <name type="scientific">Linum tenue</name>
    <dbReference type="NCBI Taxonomy" id="586396"/>
    <lineage>
        <taxon>Eukaryota</taxon>
        <taxon>Viridiplantae</taxon>
        <taxon>Streptophyta</taxon>
        <taxon>Embryophyta</taxon>
        <taxon>Tracheophyta</taxon>
        <taxon>Spermatophyta</taxon>
        <taxon>Magnoliopsida</taxon>
        <taxon>eudicotyledons</taxon>
        <taxon>Gunneridae</taxon>
        <taxon>Pentapetalae</taxon>
        <taxon>rosids</taxon>
        <taxon>fabids</taxon>
        <taxon>Malpighiales</taxon>
        <taxon>Linaceae</taxon>
        <taxon>Linum</taxon>
    </lineage>
</organism>
<gene>
    <name evidence="2" type="ORF">LITE_LOCUS38099</name>
</gene>
<proteinExistence type="predicted"/>
<evidence type="ECO:0000256" key="1">
    <source>
        <dbReference type="SAM" id="Coils"/>
    </source>
</evidence>
<evidence type="ECO:0000313" key="3">
    <source>
        <dbReference type="Proteomes" id="UP001154282"/>
    </source>
</evidence>
<keyword evidence="1" id="KW-0175">Coiled coil</keyword>
<dbReference type="EMBL" id="CAMGYJ010000008">
    <property type="protein sequence ID" value="CAI0469202.1"/>
    <property type="molecule type" value="Genomic_DNA"/>
</dbReference>
<reference evidence="2" key="1">
    <citation type="submission" date="2022-08" db="EMBL/GenBank/DDBJ databases">
        <authorList>
            <person name="Gutierrez-Valencia J."/>
        </authorList>
    </citation>
    <scope>NUCLEOTIDE SEQUENCE</scope>
</reference>
<protein>
    <submittedName>
        <fullName evidence="2">Uncharacterized protein</fullName>
    </submittedName>
</protein>
<evidence type="ECO:0000313" key="2">
    <source>
        <dbReference type="EMBL" id="CAI0469202.1"/>
    </source>
</evidence>
<dbReference type="AlphaFoldDB" id="A0AAV0PF49"/>
<feature type="coiled-coil region" evidence="1">
    <location>
        <begin position="158"/>
        <end position="227"/>
    </location>
</feature>
<keyword evidence="3" id="KW-1185">Reference proteome</keyword>
<dbReference type="Proteomes" id="UP001154282">
    <property type="component" value="Unassembled WGS sequence"/>
</dbReference>
<accession>A0AAV0PF49</accession>
<comment type="caution">
    <text evidence="2">The sequence shown here is derived from an EMBL/GenBank/DDBJ whole genome shotgun (WGS) entry which is preliminary data.</text>
</comment>
<sequence>MAEAFTLTSDNQFVTPSGTGESLYVYLLKPVLNDVQLFRQGALFLTSITSFKVGPSSEQHKALQVFGVTIEGGRLGELARELRAIEEGNNVYVYVNRLGLCIMLGIKHPSVTAVRINDCFGWSKYGVRVPQELIRASAASWNRLDMFNGETVMDVGGMARAAEEAEELRRSLEGERVELATCRKELEWMKKNESLWSKLVEEKDKKVETLESQLQGFKAALRELVDRRQDGQQLGERETTV</sequence>
<name>A0AAV0PF49_9ROSI</name>